<dbReference type="NCBIfam" id="NF002772">
    <property type="entry name" value="PRK02862.1"/>
    <property type="match status" value="1"/>
</dbReference>
<dbReference type="GO" id="GO:0005524">
    <property type="term" value="F:ATP binding"/>
    <property type="evidence" value="ECO:0007669"/>
    <property type="project" value="UniProtKB-KW"/>
</dbReference>
<evidence type="ECO:0000256" key="4">
    <source>
        <dbReference type="ARBA" id="ARBA00022695"/>
    </source>
</evidence>
<evidence type="ECO:0000313" key="10">
    <source>
        <dbReference type="EMBL" id="NIZ69201.1"/>
    </source>
</evidence>
<evidence type="ECO:0000256" key="2">
    <source>
        <dbReference type="ARBA" id="ARBA00022600"/>
    </source>
</evidence>
<keyword evidence="6" id="KW-0067">ATP-binding</keyword>
<dbReference type="AlphaFoldDB" id="A0A968KZC9"/>
<dbReference type="GO" id="GO:0008878">
    <property type="term" value="F:glucose-1-phosphate adenylyltransferase activity"/>
    <property type="evidence" value="ECO:0007669"/>
    <property type="project" value="UniProtKB-UniRule"/>
</dbReference>
<name>A0A968KZC9_9SPIO</name>
<dbReference type="InterPro" id="IPR011004">
    <property type="entry name" value="Trimer_LpxA-like_sf"/>
</dbReference>
<sequence>MQQHNPLAIILGGGQGSRLYPLTEQRSKPAVTFGGKYRLVDIPISNCINAGFNHIFVLTQFNSASLHTHINSAYKFDQFSGGFVEILAAEQTPSSTSWFNGTADAVRKNITHYHPFNPSHYIILSGDQLYQMDLKDFLARHQEQQAEVSIATTCVTREAANELGILKIDEHGQIIDFLEKPGADKDISDMAIPEAYRQKYNIDPAHNYLASMGMYIFNRGTLESSLDNEMLDFGKEVIPHAIKNLKVNAYLYRGYWEDIGTIKSFYEANINLASNLPSFNMYDSLNPLYTRMLNLGPTKFNNSEIINTLICEGSIISQSHIEQSVIGVRSMIADHVHLSGVLMMGADFYETEEQKSANQKNGIPNVGIGSNTQIHRCIIDKNARIGNNCKIGLSPNSLKDGDYNAYIIRDNIIIIRKNAVIADNTLI</sequence>
<evidence type="ECO:0000313" key="11">
    <source>
        <dbReference type="Proteomes" id="UP000778951"/>
    </source>
</evidence>
<comment type="similarity">
    <text evidence="1">Belongs to the bacterial/plant glucose-1-phosphate adenylyltransferase family.</text>
</comment>
<dbReference type="Pfam" id="PF00483">
    <property type="entry name" value="NTP_transferase"/>
    <property type="match status" value="1"/>
</dbReference>
<keyword evidence="2" id="KW-0321">Glycogen metabolism</keyword>
<dbReference type="InterPro" id="IPR005835">
    <property type="entry name" value="NTP_transferase_dom"/>
</dbReference>
<dbReference type="NCBIfam" id="TIGR02091">
    <property type="entry name" value="glgC"/>
    <property type="match status" value="1"/>
</dbReference>
<proteinExistence type="inferred from homology"/>
<dbReference type="PANTHER" id="PTHR43523:SF12">
    <property type="entry name" value="GLUCOSE-1-PHOSPHATE ADENYLYLTRANSFERASE LARGE SUBUNIT 1, CHLOROPLASTIC-RELATED"/>
    <property type="match status" value="1"/>
</dbReference>
<keyword evidence="3 10" id="KW-0808">Transferase</keyword>
<dbReference type="RefSeq" id="WP_167695299.1">
    <property type="nucleotide sequence ID" value="NZ_CP118181.1"/>
</dbReference>
<keyword evidence="11" id="KW-1185">Reference proteome</keyword>
<comment type="caution">
    <text evidence="10">The sequence shown here is derived from an EMBL/GenBank/DDBJ whole genome shotgun (WGS) entry which is preliminary data.</text>
</comment>
<organism evidence="10 11">
    <name type="scientific">Entomospira culicis</name>
    <dbReference type="NCBI Taxonomy" id="2719989"/>
    <lineage>
        <taxon>Bacteria</taxon>
        <taxon>Pseudomonadati</taxon>
        <taxon>Spirochaetota</taxon>
        <taxon>Spirochaetia</taxon>
        <taxon>Spirochaetales</taxon>
        <taxon>Spirochaetaceae</taxon>
        <taxon>Entomospira</taxon>
    </lineage>
</organism>
<dbReference type="CDD" id="cd04651">
    <property type="entry name" value="LbH_G1P_AT_C"/>
    <property type="match status" value="1"/>
</dbReference>
<keyword evidence="7" id="KW-0119">Carbohydrate metabolism</keyword>
<evidence type="ECO:0000256" key="5">
    <source>
        <dbReference type="ARBA" id="ARBA00022741"/>
    </source>
</evidence>
<dbReference type="Gene3D" id="2.160.10.10">
    <property type="entry name" value="Hexapeptide repeat proteins"/>
    <property type="match status" value="1"/>
</dbReference>
<dbReference type="PANTHER" id="PTHR43523">
    <property type="entry name" value="GLUCOSE-1-PHOSPHATE ADENYLYLTRANSFERASE-RELATED"/>
    <property type="match status" value="1"/>
</dbReference>
<gene>
    <name evidence="10" type="ORF">HCT48_03105</name>
</gene>
<dbReference type="SUPFAM" id="SSF51161">
    <property type="entry name" value="Trimeric LpxA-like enzymes"/>
    <property type="match status" value="1"/>
</dbReference>
<dbReference type="PROSITE" id="PS00809">
    <property type="entry name" value="ADP_GLC_PYROPHOSPH_2"/>
    <property type="match status" value="1"/>
</dbReference>
<dbReference type="GO" id="GO:0005978">
    <property type="term" value="P:glycogen biosynthetic process"/>
    <property type="evidence" value="ECO:0007669"/>
    <property type="project" value="UniProtKB-UniRule"/>
</dbReference>
<dbReference type="InterPro" id="IPR005836">
    <property type="entry name" value="ADP_Glu_pyroP_CS"/>
</dbReference>
<dbReference type="EC" id="2.7.7.27" evidence="8"/>
<dbReference type="InterPro" id="IPR011831">
    <property type="entry name" value="ADP-Glc_PPase"/>
</dbReference>
<protein>
    <recommendedName>
        <fullName evidence="8">Glucose-1-phosphate adenylyltransferase</fullName>
        <ecNumber evidence="8">2.7.7.27</ecNumber>
    </recommendedName>
</protein>
<dbReference type="PROSITE" id="PS00808">
    <property type="entry name" value="ADP_GLC_PYROPHOSPH_1"/>
    <property type="match status" value="1"/>
</dbReference>
<evidence type="ECO:0000256" key="3">
    <source>
        <dbReference type="ARBA" id="ARBA00022679"/>
    </source>
</evidence>
<dbReference type="SUPFAM" id="SSF53448">
    <property type="entry name" value="Nucleotide-diphospho-sugar transferases"/>
    <property type="match status" value="1"/>
</dbReference>
<dbReference type="EMBL" id="JAATLM010000001">
    <property type="protein sequence ID" value="NIZ69201.1"/>
    <property type="molecule type" value="Genomic_DNA"/>
</dbReference>
<evidence type="ECO:0000256" key="1">
    <source>
        <dbReference type="ARBA" id="ARBA00010443"/>
    </source>
</evidence>
<dbReference type="CDD" id="cd02508">
    <property type="entry name" value="ADP_Glucose_PP"/>
    <property type="match status" value="1"/>
</dbReference>
<accession>A0A968KZC9</accession>
<evidence type="ECO:0000256" key="7">
    <source>
        <dbReference type="ARBA" id="ARBA00023277"/>
    </source>
</evidence>
<feature type="domain" description="Nucleotidyl transferase" evidence="9">
    <location>
        <begin position="8"/>
        <end position="273"/>
    </location>
</feature>
<dbReference type="Gene3D" id="3.90.550.10">
    <property type="entry name" value="Spore Coat Polysaccharide Biosynthesis Protein SpsA, Chain A"/>
    <property type="match status" value="1"/>
</dbReference>
<dbReference type="InterPro" id="IPR029044">
    <property type="entry name" value="Nucleotide-diphossugar_trans"/>
</dbReference>
<keyword evidence="5" id="KW-0547">Nucleotide-binding</keyword>
<evidence type="ECO:0000256" key="6">
    <source>
        <dbReference type="ARBA" id="ARBA00022840"/>
    </source>
</evidence>
<evidence type="ECO:0000256" key="8">
    <source>
        <dbReference type="NCBIfam" id="TIGR02091"/>
    </source>
</evidence>
<dbReference type="Proteomes" id="UP000778951">
    <property type="component" value="Unassembled WGS sequence"/>
</dbReference>
<reference evidence="10" key="1">
    <citation type="submission" date="2020-03" db="EMBL/GenBank/DDBJ databases">
        <title>Spirochaetal bacteria isolated from arthropods constitute a novel genus Entomospira genus novum within the order Spirochaetales.</title>
        <authorList>
            <person name="Grana-Miraglia L."/>
            <person name="Sikutova S."/>
            <person name="Fingerle V."/>
            <person name="Sing A."/>
            <person name="Castillo-Ramirez S."/>
            <person name="Margos G."/>
            <person name="Rudolf I."/>
        </authorList>
    </citation>
    <scope>NUCLEOTIDE SEQUENCE</scope>
    <source>
        <strain evidence="10">BR149</strain>
    </source>
</reference>
<evidence type="ECO:0000259" key="9">
    <source>
        <dbReference type="Pfam" id="PF00483"/>
    </source>
</evidence>
<dbReference type="Pfam" id="PF25247">
    <property type="entry name" value="LbH_GLGC"/>
    <property type="match status" value="1"/>
</dbReference>
<keyword evidence="4 10" id="KW-0548">Nucleotidyltransferase</keyword>